<reference evidence="1" key="1">
    <citation type="submission" date="2022-06" db="EMBL/GenBank/DDBJ databases">
        <authorList>
            <person name="Legras J.-L."/>
            <person name="Devillers H."/>
            <person name="Grondin C."/>
        </authorList>
    </citation>
    <scope>NUCLEOTIDE SEQUENCE</scope>
    <source>
        <strain evidence="1">CLIB 1444</strain>
    </source>
</reference>
<name>A0ACA9YEY7_9ASCO</name>
<sequence>MDEIDELTKVLDNINQTLSDGSDSDTESITGHEKSAGATIIRYDDKDIENYSTAFNLVHSYDKPDLRNVKYLTTTDHLNCPICQQPFIKPLTTLCGHTFCKDCIFECFKMSKEIGLCPLDRTPIDPKNSDDIFPTPILINNLVDDLRVYCLNNERGCEWTGCRWEIDHHILSDCEYTGVHCNGTRGDGKCQLLVERRYKTDEDDKCLHEMYQCEYCVKNITKITESHHLAEECLFNYTTCEYCSNDMIPMKSLETHQQNCLKSKKFICPAKEIGCNFIGNNEPSLENHINNNCQLHGFLPFYQSMSSRIDDLSTENSFLQKQINKILSSIIQGKVTNLGYNEPIEEINKFKDFNEIDQDKLMYLNYELERLKYQVDEKLIPFVNKQTTEREPILNTLVNDNFMMKDDLNLQRVLINSLRKQIQFVLFKNHRPSFNNLHGGVFEEELSDSDERMNLKL</sequence>
<proteinExistence type="predicted"/>
<dbReference type="Proteomes" id="UP001152531">
    <property type="component" value="Unassembled WGS sequence"/>
</dbReference>
<dbReference type="EMBL" id="CALSDN010000013">
    <property type="protein sequence ID" value="CAH6723131.1"/>
    <property type="molecule type" value="Genomic_DNA"/>
</dbReference>
<keyword evidence="2" id="KW-1185">Reference proteome</keyword>
<evidence type="ECO:0000313" key="1">
    <source>
        <dbReference type="EMBL" id="CAH6723131.1"/>
    </source>
</evidence>
<gene>
    <name evidence="1" type="ORF">CLIB1444_13S01046</name>
</gene>
<organism evidence="1 2">
    <name type="scientific">[Candida] jaroonii</name>
    <dbReference type="NCBI Taxonomy" id="467808"/>
    <lineage>
        <taxon>Eukaryota</taxon>
        <taxon>Fungi</taxon>
        <taxon>Dikarya</taxon>
        <taxon>Ascomycota</taxon>
        <taxon>Saccharomycotina</taxon>
        <taxon>Pichiomycetes</taxon>
        <taxon>Debaryomycetaceae</taxon>
        <taxon>Yamadazyma</taxon>
    </lineage>
</organism>
<protein>
    <submittedName>
        <fullName evidence="1">Uncharacterized protein</fullName>
    </submittedName>
</protein>
<comment type="caution">
    <text evidence="1">The sequence shown here is derived from an EMBL/GenBank/DDBJ whole genome shotgun (WGS) entry which is preliminary data.</text>
</comment>
<evidence type="ECO:0000313" key="2">
    <source>
        <dbReference type="Proteomes" id="UP001152531"/>
    </source>
</evidence>
<accession>A0ACA9YEY7</accession>